<dbReference type="Pfam" id="PF11575">
    <property type="entry name" value="FhuF_C"/>
    <property type="match status" value="1"/>
</dbReference>
<comment type="caution">
    <text evidence="2">The sequence shown here is derived from an EMBL/GenBank/DDBJ whole genome shotgun (WGS) entry which is preliminary data.</text>
</comment>
<dbReference type="Proteomes" id="UP000585507">
    <property type="component" value="Unassembled WGS sequence"/>
</dbReference>
<evidence type="ECO:0000313" key="3">
    <source>
        <dbReference type="Proteomes" id="UP000585507"/>
    </source>
</evidence>
<keyword evidence="3" id="KW-1185">Reference proteome</keyword>
<proteinExistence type="predicted"/>
<evidence type="ECO:0000313" key="2">
    <source>
        <dbReference type="EMBL" id="MBB5534127.1"/>
    </source>
</evidence>
<organism evidence="2 3">
    <name type="scientific">Rhizobium giardinii</name>
    <dbReference type="NCBI Taxonomy" id="56731"/>
    <lineage>
        <taxon>Bacteria</taxon>
        <taxon>Pseudomonadati</taxon>
        <taxon>Pseudomonadota</taxon>
        <taxon>Alphaproteobacteria</taxon>
        <taxon>Hyphomicrobiales</taxon>
        <taxon>Rhizobiaceae</taxon>
        <taxon>Rhizobium/Agrobacterium group</taxon>
        <taxon>Rhizobium</taxon>
    </lineage>
</organism>
<feature type="domain" description="Ferric siderophore reductase C-terminal" evidence="1">
    <location>
        <begin position="239"/>
        <end position="259"/>
    </location>
</feature>
<dbReference type="InterPro" id="IPR024726">
    <property type="entry name" value="FhuF_C"/>
</dbReference>
<name>A0A7W8U7B0_9HYPH</name>
<dbReference type="EMBL" id="JACHBK010000002">
    <property type="protein sequence ID" value="MBB5534127.1"/>
    <property type="molecule type" value="Genomic_DNA"/>
</dbReference>
<protein>
    <recommendedName>
        <fullName evidence="1">Ferric siderophore reductase C-terminal domain-containing protein</fullName>
    </recommendedName>
</protein>
<accession>A0A7W8U7B0</accession>
<dbReference type="AlphaFoldDB" id="A0A7W8U7B0"/>
<dbReference type="RefSeq" id="WP_234913021.1">
    <property type="nucleotide sequence ID" value="NZ_JACHBK010000002.1"/>
</dbReference>
<dbReference type="GO" id="GO:0051537">
    <property type="term" value="F:2 iron, 2 sulfur cluster binding"/>
    <property type="evidence" value="ECO:0007669"/>
    <property type="project" value="InterPro"/>
</dbReference>
<reference evidence="2 3" key="1">
    <citation type="submission" date="2020-08" db="EMBL/GenBank/DDBJ databases">
        <title>Genomic Encyclopedia of Type Strains, Phase IV (KMG-V): Genome sequencing to study the core and pangenomes of soil and plant-associated prokaryotes.</title>
        <authorList>
            <person name="Whitman W."/>
        </authorList>
    </citation>
    <scope>NUCLEOTIDE SEQUENCE [LARGE SCALE GENOMIC DNA]</scope>
    <source>
        <strain evidence="2 3">SEMIA 4084</strain>
    </source>
</reference>
<sequence length="278" mass="30088">MDENANTGDWPASPLMEDAQAALAWLAQQFPQVGASVDGDETDFSPVADACREIDELLDYQGRFAAGMDDRTKGAHLIAFYGHHLSLAAGGIFLRSGLVPDLDPSSLAIRFEPYSRKNGAEVFPSDLRRLHFRFRDFRKGPDNAALFHDGFIANLAPVIETVRAHTGLSSVAQWRLAADGIAGAFLEIGAASAQEEQAMAWALAIVNTEGSPLKSGALRYQNIAAIVDGVPVERVFRLRSGCCLYYRTDGGTFCDVCVLLDEETQKSRLRAHLEGAGG</sequence>
<evidence type="ECO:0000259" key="1">
    <source>
        <dbReference type="Pfam" id="PF11575"/>
    </source>
</evidence>
<gene>
    <name evidence="2" type="ORF">GGD55_000798</name>
</gene>